<comment type="caution">
    <text evidence="2">The sequence shown here is derived from an EMBL/GenBank/DDBJ whole genome shotgun (WGS) entry which is preliminary data.</text>
</comment>
<evidence type="ECO:0000256" key="1">
    <source>
        <dbReference type="SAM" id="MobiDB-lite"/>
    </source>
</evidence>
<dbReference type="EMBL" id="JACGWN010000009">
    <property type="protein sequence ID" value="KAL0434294.1"/>
    <property type="molecule type" value="Genomic_DNA"/>
</dbReference>
<accession>A0AAW2VZ46</accession>
<feature type="region of interest" description="Disordered" evidence="1">
    <location>
        <begin position="15"/>
        <end position="58"/>
    </location>
</feature>
<dbReference type="AlphaFoldDB" id="A0AAW2VZ46"/>
<gene>
    <name evidence="2" type="ORF">Slati_2763700</name>
</gene>
<evidence type="ECO:0000313" key="2">
    <source>
        <dbReference type="EMBL" id="KAL0434294.1"/>
    </source>
</evidence>
<sequence>MFSTVNMFNQLLQDKALSEGKVPGTGSSSERPSAKTHYSTPASSASTADPKGKRQAKSVSTFVKLAKVSTGPLAPLAPKPSTCAGTPRLANKKIKREKLDIDEASSLLMEEVYLEALPRDWAMSSLASHISKAVILAGELFSWLEQGGSAAKEA</sequence>
<reference evidence="2" key="2">
    <citation type="journal article" date="2024" name="Plant">
        <title>Genomic evolution and insights into agronomic trait innovations of Sesamum species.</title>
        <authorList>
            <person name="Miao H."/>
            <person name="Wang L."/>
            <person name="Qu L."/>
            <person name="Liu H."/>
            <person name="Sun Y."/>
            <person name="Le M."/>
            <person name="Wang Q."/>
            <person name="Wei S."/>
            <person name="Zheng Y."/>
            <person name="Lin W."/>
            <person name="Duan Y."/>
            <person name="Cao H."/>
            <person name="Xiong S."/>
            <person name="Wang X."/>
            <person name="Wei L."/>
            <person name="Li C."/>
            <person name="Ma Q."/>
            <person name="Ju M."/>
            <person name="Zhao R."/>
            <person name="Li G."/>
            <person name="Mu C."/>
            <person name="Tian Q."/>
            <person name="Mei H."/>
            <person name="Zhang T."/>
            <person name="Gao T."/>
            <person name="Zhang H."/>
        </authorList>
    </citation>
    <scope>NUCLEOTIDE SEQUENCE</scope>
    <source>
        <strain evidence="2">KEN1</strain>
    </source>
</reference>
<feature type="compositionally biased region" description="Low complexity" evidence="1">
    <location>
        <begin position="39"/>
        <end position="48"/>
    </location>
</feature>
<protein>
    <submittedName>
        <fullName evidence="2">Uncharacterized protein</fullName>
    </submittedName>
</protein>
<name>A0AAW2VZ46_9LAMI</name>
<reference evidence="2" key="1">
    <citation type="submission" date="2020-06" db="EMBL/GenBank/DDBJ databases">
        <authorList>
            <person name="Li T."/>
            <person name="Hu X."/>
            <person name="Zhang T."/>
            <person name="Song X."/>
            <person name="Zhang H."/>
            <person name="Dai N."/>
            <person name="Sheng W."/>
            <person name="Hou X."/>
            <person name="Wei L."/>
        </authorList>
    </citation>
    <scope>NUCLEOTIDE SEQUENCE</scope>
    <source>
        <strain evidence="2">KEN1</strain>
        <tissue evidence="2">Leaf</tissue>
    </source>
</reference>
<organism evidence="2">
    <name type="scientific">Sesamum latifolium</name>
    <dbReference type="NCBI Taxonomy" id="2727402"/>
    <lineage>
        <taxon>Eukaryota</taxon>
        <taxon>Viridiplantae</taxon>
        <taxon>Streptophyta</taxon>
        <taxon>Embryophyta</taxon>
        <taxon>Tracheophyta</taxon>
        <taxon>Spermatophyta</taxon>
        <taxon>Magnoliopsida</taxon>
        <taxon>eudicotyledons</taxon>
        <taxon>Gunneridae</taxon>
        <taxon>Pentapetalae</taxon>
        <taxon>asterids</taxon>
        <taxon>lamiids</taxon>
        <taxon>Lamiales</taxon>
        <taxon>Pedaliaceae</taxon>
        <taxon>Sesamum</taxon>
    </lineage>
</organism>
<proteinExistence type="predicted"/>